<dbReference type="InterPro" id="IPR011701">
    <property type="entry name" value="MFS"/>
</dbReference>
<keyword evidence="4 7" id="KW-1133">Transmembrane helix</keyword>
<dbReference type="SUPFAM" id="SSF103473">
    <property type="entry name" value="MFS general substrate transporter"/>
    <property type="match status" value="1"/>
</dbReference>
<gene>
    <name evidence="9" type="ORF">FHS40_004043</name>
</gene>
<dbReference type="AlphaFoldDB" id="A0A7W8EVS1"/>
<evidence type="ECO:0000313" key="10">
    <source>
        <dbReference type="Proteomes" id="UP000549009"/>
    </source>
</evidence>
<feature type="transmembrane region" description="Helical" evidence="7">
    <location>
        <begin position="319"/>
        <end position="341"/>
    </location>
</feature>
<feature type="transmembrane region" description="Helical" evidence="7">
    <location>
        <begin position="381"/>
        <end position="403"/>
    </location>
</feature>
<feature type="transmembrane region" description="Helical" evidence="7">
    <location>
        <begin position="179"/>
        <end position="200"/>
    </location>
</feature>
<feature type="transmembrane region" description="Helical" evidence="7">
    <location>
        <begin position="95"/>
        <end position="125"/>
    </location>
</feature>
<feature type="transmembrane region" description="Helical" evidence="7">
    <location>
        <begin position="262"/>
        <end position="281"/>
    </location>
</feature>
<accession>A0A7W8EVS1</accession>
<dbReference type="Pfam" id="PF07690">
    <property type="entry name" value="MFS_1"/>
    <property type="match status" value="1"/>
</dbReference>
<name>A0A7W8EVS1_STRST</name>
<evidence type="ECO:0000256" key="4">
    <source>
        <dbReference type="ARBA" id="ARBA00022989"/>
    </source>
</evidence>
<keyword evidence="2" id="KW-1003">Cell membrane</keyword>
<organism evidence="9 10">
    <name type="scientific">Streptomyces spectabilis</name>
    <dbReference type="NCBI Taxonomy" id="68270"/>
    <lineage>
        <taxon>Bacteria</taxon>
        <taxon>Bacillati</taxon>
        <taxon>Actinomycetota</taxon>
        <taxon>Actinomycetes</taxon>
        <taxon>Kitasatosporales</taxon>
        <taxon>Streptomycetaceae</taxon>
        <taxon>Streptomyces</taxon>
    </lineage>
</organism>
<keyword evidence="10" id="KW-1185">Reference proteome</keyword>
<feature type="transmembrane region" description="Helical" evidence="7">
    <location>
        <begin position="353"/>
        <end position="375"/>
    </location>
</feature>
<feature type="transmembrane region" description="Helical" evidence="7">
    <location>
        <begin position="221"/>
        <end position="250"/>
    </location>
</feature>
<feature type="transmembrane region" description="Helical" evidence="7">
    <location>
        <begin position="293"/>
        <end position="313"/>
    </location>
</feature>
<dbReference type="InterPro" id="IPR020846">
    <property type="entry name" value="MFS_dom"/>
</dbReference>
<dbReference type="GO" id="GO:0022857">
    <property type="term" value="F:transmembrane transporter activity"/>
    <property type="evidence" value="ECO:0007669"/>
    <property type="project" value="InterPro"/>
</dbReference>
<feature type="transmembrane region" description="Helical" evidence="7">
    <location>
        <begin position="31"/>
        <end position="51"/>
    </location>
</feature>
<dbReference type="Gene3D" id="1.20.1250.20">
    <property type="entry name" value="MFS general substrate transporter like domains"/>
    <property type="match status" value="2"/>
</dbReference>
<dbReference type="InterPro" id="IPR050189">
    <property type="entry name" value="MFS_Efflux_Transporters"/>
</dbReference>
<protein>
    <submittedName>
        <fullName evidence="9">Putative MFS family arabinose efflux permease</fullName>
    </submittedName>
</protein>
<evidence type="ECO:0000256" key="2">
    <source>
        <dbReference type="ARBA" id="ARBA00022475"/>
    </source>
</evidence>
<dbReference type="PROSITE" id="PS50850">
    <property type="entry name" value="MFS"/>
    <property type="match status" value="1"/>
</dbReference>
<comment type="caution">
    <text evidence="9">The sequence shown here is derived from an EMBL/GenBank/DDBJ whole genome shotgun (WGS) entry which is preliminary data.</text>
</comment>
<feature type="compositionally biased region" description="Low complexity" evidence="6">
    <location>
        <begin position="8"/>
        <end position="20"/>
    </location>
</feature>
<feature type="region of interest" description="Disordered" evidence="6">
    <location>
        <begin position="1"/>
        <end position="23"/>
    </location>
</feature>
<keyword evidence="3 7" id="KW-0812">Transmembrane</keyword>
<proteinExistence type="predicted"/>
<evidence type="ECO:0000259" key="8">
    <source>
        <dbReference type="PROSITE" id="PS50850"/>
    </source>
</evidence>
<dbReference type="InterPro" id="IPR036259">
    <property type="entry name" value="MFS_trans_sf"/>
</dbReference>
<evidence type="ECO:0000256" key="3">
    <source>
        <dbReference type="ARBA" id="ARBA00022692"/>
    </source>
</evidence>
<evidence type="ECO:0000256" key="7">
    <source>
        <dbReference type="SAM" id="Phobius"/>
    </source>
</evidence>
<evidence type="ECO:0000256" key="5">
    <source>
        <dbReference type="ARBA" id="ARBA00023136"/>
    </source>
</evidence>
<dbReference type="GO" id="GO:0005886">
    <property type="term" value="C:plasma membrane"/>
    <property type="evidence" value="ECO:0007669"/>
    <property type="project" value="UniProtKB-SubCell"/>
</dbReference>
<dbReference type="PANTHER" id="PTHR43124">
    <property type="entry name" value="PURINE EFFLUX PUMP PBUE"/>
    <property type="match status" value="1"/>
</dbReference>
<comment type="subcellular location">
    <subcellularLocation>
        <location evidence="1">Cell membrane</location>
        <topology evidence="1">Multi-pass membrane protein</topology>
    </subcellularLocation>
</comment>
<keyword evidence="5 7" id="KW-0472">Membrane</keyword>
<evidence type="ECO:0000313" key="9">
    <source>
        <dbReference type="EMBL" id="MBB5104950.1"/>
    </source>
</evidence>
<feature type="domain" description="Major facilitator superfamily (MFS) profile" evidence="8">
    <location>
        <begin position="29"/>
        <end position="410"/>
    </location>
</feature>
<sequence>MAREHGDPGAAGPAAGVGTASSPRARGVPTALLTCAMAFSMLQLFLLGALGPRLVDELDVSPTTLGLTTTIGFGTAAVLSPVGGRIVDRVGPRRALAALLLLSAVALALIGAAPGAGFLLAAVALGGLPQALANPATNKAILASVEPARRGAVTGMKQSGVQLGAFAAGLPLAALAGWLGWRAAVWTAAFAAVVTAVWALRTLPGATGAAAPGRPAGAFSLLPRGAVAWLAAFSLLLGCGIASVNTYLALYGAHRLDLSPGAAGALVAVLGVAGVAGRVAWSRAATPGRAPWLPGWLAAGAVGAALLLAAAAAAGPLVWLAAVAVGVFAVSANAVSMVLVMQRAAPGRAGQDSALVSAGFFAGFALGPPVFGVLADADRYGWGWALVAAEFAGACAVGLTWAVRERGAGRRAGDA</sequence>
<dbReference type="PANTHER" id="PTHR43124:SF3">
    <property type="entry name" value="CHLORAMPHENICOL EFFLUX PUMP RV0191"/>
    <property type="match status" value="1"/>
</dbReference>
<dbReference type="Proteomes" id="UP000549009">
    <property type="component" value="Unassembled WGS sequence"/>
</dbReference>
<evidence type="ECO:0000256" key="6">
    <source>
        <dbReference type="SAM" id="MobiDB-lite"/>
    </source>
</evidence>
<evidence type="ECO:0000256" key="1">
    <source>
        <dbReference type="ARBA" id="ARBA00004651"/>
    </source>
</evidence>
<reference evidence="9 10" key="1">
    <citation type="submission" date="2020-08" db="EMBL/GenBank/DDBJ databases">
        <title>Genomic Encyclopedia of Type Strains, Phase III (KMG-III): the genomes of soil and plant-associated and newly described type strains.</title>
        <authorList>
            <person name="Whitman W."/>
        </authorList>
    </citation>
    <scope>NUCLEOTIDE SEQUENCE [LARGE SCALE GENOMIC DNA]</scope>
    <source>
        <strain evidence="9 10">CECT 3146</strain>
    </source>
</reference>
<feature type="transmembrane region" description="Helical" evidence="7">
    <location>
        <begin position="63"/>
        <end position="83"/>
    </location>
</feature>
<dbReference type="EMBL" id="JACHJD010000006">
    <property type="protein sequence ID" value="MBB5104950.1"/>
    <property type="molecule type" value="Genomic_DNA"/>
</dbReference>